<dbReference type="RefSeq" id="WP_342945496.1">
    <property type="nucleotide sequence ID" value="NZ_JAYMRV010000001.1"/>
</dbReference>
<gene>
    <name evidence="1" type="ORF">VSR73_00900</name>
</gene>
<reference evidence="1 2" key="1">
    <citation type="submission" date="2024-01" db="EMBL/GenBank/DDBJ databases">
        <title>The diversity of rhizobia nodulating Mimosa spp. in eleven states of Brazil covering several biomes is determined by host plant, location, and edaphic factors.</title>
        <authorList>
            <person name="Rouws L."/>
            <person name="Barauna A."/>
            <person name="Beukes C."/>
            <person name="De Faria S.M."/>
            <person name="Gross E."/>
            <person name="Dos Reis Junior F.B."/>
            <person name="Simon M."/>
            <person name="Maluk M."/>
            <person name="Odee D.W."/>
            <person name="Kenicer G."/>
            <person name="Young J.P.W."/>
            <person name="Reis V.M."/>
            <person name="Zilli J."/>
            <person name="James E.K."/>
        </authorList>
    </citation>
    <scope>NUCLEOTIDE SEQUENCE [LARGE SCALE GENOMIC DNA]</scope>
    <source>
        <strain evidence="1 2">JPY167</strain>
    </source>
</reference>
<proteinExistence type="predicted"/>
<protein>
    <submittedName>
        <fullName evidence="1">Uncharacterized protein</fullName>
    </submittedName>
</protein>
<dbReference type="Proteomes" id="UP001489897">
    <property type="component" value="Unassembled WGS sequence"/>
</dbReference>
<dbReference type="EMBL" id="JAYMRV010000001">
    <property type="protein sequence ID" value="MEM5419632.1"/>
    <property type="molecule type" value="Genomic_DNA"/>
</dbReference>
<sequence>MSAPIYKITSSTGTVLVNNLPYAAAWEILQILQYNYNLQGLVFAVGP</sequence>
<name>A0ABU9RII2_9BURK</name>
<organism evidence="1 2">
    <name type="scientific">Paraburkholderia ferrariae</name>
    <dbReference type="NCBI Taxonomy" id="386056"/>
    <lineage>
        <taxon>Bacteria</taxon>
        <taxon>Pseudomonadati</taxon>
        <taxon>Pseudomonadota</taxon>
        <taxon>Betaproteobacteria</taxon>
        <taxon>Burkholderiales</taxon>
        <taxon>Burkholderiaceae</taxon>
        <taxon>Paraburkholderia</taxon>
    </lineage>
</organism>
<keyword evidence="2" id="KW-1185">Reference proteome</keyword>
<evidence type="ECO:0000313" key="2">
    <source>
        <dbReference type="Proteomes" id="UP001489897"/>
    </source>
</evidence>
<comment type="caution">
    <text evidence="1">The sequence shown here is derived from an EMBL/GenBank/DDBJ whole genome shotgun (WGS) entry which is preliminary data.</text>
</comment>
<accession>A0ABU9RII2</accession>
<evidence type="ECO:0000313" key="1">
    <source>
        <dbReference type="EMBL" id="MEM5419632.1"/>
    </source>
</evidence>